<feature type="transmembrane region" description="Helical" evidence="5">
    <location>
        <begin position="12"/>
        <end position="39"/>
    </location>
</feature>
<dbReference type="CDD" id="cd04232">
    <property type="entry name" value="CuRO_1_CueO_FtsP"/>
    <property type="match status" value="1"/>
</dbReference>
<evidence type="ECO:0000259" key="7">
    <source>
        <dbReference type="Pfam" id="PF07732"/>
    </source>
</evidence>
<dbReference type="PROSITE" id="PS00080">
    <property type="entry name" value="MULTICOPPER_OXIDASE2"/>
    <property type="match status" value="1"/>
</dbReference>
<dbReference type="InterPro" id="IPR011707">
    <property type="entry name" value="Cu-oxidase-like_N"/>
</dbReference>
<sequence>MTTTGPRPRRPIRLLVGILVAVVVLCCCGSAGITGWLLLRPGIDTAGKVDFRNPLAVPPLAPSRIDDEGRRVFDLRAQAGQRDFGQGAATRTWGFEGDYLGPTLRAARGERVVVDVVNGLPEPTSVHWHGMRLPAVMDGGPHQEVRPGATWSPTWTVDQPAATLWYHPHPHGKTEEHVYRGLAGMFIVDDEREGALPLPRDYGVDDFPVIVQDKNFDRDGQLRVTRNMFSDIGTLGDTLLVNGTVAPYLDVTTERVRLRLLNGSTARTYDFGLADDRPFALIGTDGGLLAAPHTTRRITLSPGERAEIVVDLRAGERVAVRSFPPALGNVFSDRFAGGRDTFDVLELRAAGTLATAPDLPDQLVPVERIDPASAVTTRSLDFAGRSIGGRSMDLGRIDATVVRGSVEIWEVTKLDGTPHNLHVHDVQFQVLSIGGDPPPPHLAGWKDTILLPDDDPVRIIMRFGDHADPNMPYMYHCHLLYHEDQGMMGQFVVVEPGQSAGTPPRGGAGHSHGQ</sequence>
<dbReference type="InterPro" id="IPR002355">
    <property type="entry name" value="Cu_oxidase_Cu_BS"/>
</dbReference>
<dbReference type="PANTHER" id="PTHR48267:SF1">
    <property type="entry name" value="BILIRUBIN OXIDASE"/>
    <property type="match status" value="1"/>
</dbReference>
<evidence type="ECO:0000256" key="1">
    <source>
        <dbReference type="ARBA" id="ARBA00010609"/>
    </source>
</evidence>
<keyword evidence="3" id="KW-0560">Oxidoreductase</keyword>
<comment type="similarity">
    <text evidence="1">Belongs to the multicopper oxidase family.</text>
</comment>
<protein>
    <submittedName>
        <fullName evidence="8">Multicopper oxidase</fullName>
    </submittedName>
</protein>
<keyword evidence="5" id="KW-0472">Membrane</keyword>
<dbReference type="AlphaFoldDB" id="A0A810MUU4"/>
<dbReference type="InterPro" id="IPR045087">
    <property type="entry name" value="Cu-oxidase_fam"/>
</dbReference>
<dbReference type="RefSeq" id="WP_212824101.1">
    <property type="nucleotide sequence ID" value="NZ_AP023359.1"/>
</dbReference>
<evidence type="ECO:0000259" key="6">
    <source>
        <dbReference type="Pfam" id="PF07731"/>
    </source>
</evidence>
<feature type="compositionally biased region" description="Gly residues" evidence="4">
    <location>
        <begin position="504"/>
        <end position="514"/>
    </location>
</feature>
<dbReference type="CDD" id="cd13867">
    <property type="entry name" value="CuRO_2_CueO_FtsP"/>
    <property type="match status" value="1"/>
</dbReference>
<dbReference type="InterPro" id="IPR011706">
    <property type="entry name" value="Cu-oxidase_C"/>
</dbReference>
<feature type="region of interest" description="Disordered" evidence="4">
    <location>
        <begin position="495"/>
        <end position="514"/>
    </location>
</feature>
<evidence type="ECO:0000256" key="5">
    <source>
        <dbReference type="SAM" id="Phobius"/>
    </source>
</evidence>
<organism evidence="8 9">
    <name type="scientific">Polymorphospora rubra</name>
    <dbReference type="NCBI Taxonomy" id="338584"/>
    <lineage>
        <taxon>Bacteria</taxon>
        <taxon>Bacillati</taxon>
        <taxon>Actinomycetota</taxon>
        <taxon>Actinomycetes</taxon>
        <taxon>Micromonosporales</taxon>
        <taxon>Micromonosporaceae</taxon>
        <taxon>Polymorphospora</taxon>
    </lineage>
</organism>
<feature type="domain" description="Plastocyanin-like" evidence="6">
    <location>
        <begin position="382"/>
        <end position="494"/>
    </location>
</feature>
<evidence type="ECO:0000256" key="3">
    <source>
        <dbReference type="ARBA" id="ARBA00023002"/>
    </source>
</evidence>
<keyword evidence="2" id="KW-0479">Metal-binding</keyword>
<gene>
    <name evidence="8" type="ORF">Prubr_19970</name>
</gene>
<dbReference type="KEGG" id="pry:Prubr_19970"/>
<dbReference type="CDD" id="cd13890">
    <property type="entry name" value="CuRO_3_CueO_FtsP"/>
    <property type="match status" value="1"/>
</dbReference>
<dbReference type="PANTHER" id="PTHR48267">
    <property type="entry name" value="CUPREDOXIN SUPERFAMILY PROTEIN"/>
    <property type="match status" value="1"/>
</dbReference>
<accession>A0A810MUU4</accession>
<keyword evidence="9" id="KW-1185">Reference proteome</keyword>
<dbReference type="Gene3D" id="2.60.40.420">
    <property type="entry name" value="Cupredoxins - blue copper proteins"/>
    <property type="match status" value="3"/>
</dbReference>
<dbReference type="Proteomes" id="UP000680866">
    <property type="component" value="Chromosome"/>
</dbReference>
<dbReference type="GO" id="GO:0005507">
    <property type="term" value="F:copper ion binding"/>
    <property type="evidence" value="ECO:0007669"/>
    <property type="project" value="InterPro"/>
</dbReference>
<evidence type="ECO:0000256" key="2">
    <source>
        <dbReference type="ARBA" id="ARBA00022723"/>
    </source>
</evidence>
<name>A0A810MUU4_9ACTN</name>
<dbReference type="InterPro" id="IPR008972">
    <property type="entry name" value="Cupredoxin"/>
</dbReference>
<dbReference type="SUPFAM" id="SSF49503">
    <property type="entry name" value="Cupredoxins"/>
    <property type="match status" value="3"/>
</dbReference>
<evidence type="ECO:0000313" key="8">
    <source>
        <dbReference type="EMBL" id="BCJ64976.1"/>
    </source>
</evidence>
<proteinExistence type="inferred from homology"/>
<dbReference type="GO" id="GO:0016491">
    <property type="term" value="F:oxidoreductase activity"/>
    <property type="evidence" value="ECO:0007669"/>
    <property type="project" value="UniProtKB-KW"/>
</dbReference>
<feature type="domain" description="Plastocyanin-like" evidence="7">
    <location>
        <begin position="79"/>
        <end position="192"/>
    </location>
</feature>
<dbReference type="Pfam" id="PF07731">
    <property type="entry name" value="Cu-oxidase_2"/>
    <property type="match status" value="1"/>
</dbReference>
<dbReference type="Pfam" id="PF07732">
    <property type="entry name" value="Cu-oxidase_3"/>
    <property type="match status" value="1"/>
</dbReference>
<dbReference type="EMBL" id="AP023359">
    <property type="protein sequence ID" value="BCJ64976.1"/>
    <property type="molecule type" value="Genomic_DNA"/>
</dbReference>
<keyword evidence="5" id="KW-1133">Transmembrane helix</keyword>
<keyword evidence="5" id="KW-0812">Transmembrane</keyword>
<reference evidence="8" key="1">
    <citation type="submission" date="2020-08" db="EMBL/GenBank/DDBJ databases">
        <title>Whole genome shotgun sequence of Polymorphospora rubra NBRC 101157.</title>
        <authorList>
            <person name="Komaki H."/>
            <person name="Tamura T."/>
        </authorList>
    </citation>
    <scope>NUCLEOTIDE SEQUENCE</scope>
    <source>
        <strain evidence="8">NBRC 101157</strain>
    </source>
</reference>
<evidence type="ECO:0000313" key="9">
    <source>
        <dbReference type="Proteomes" id="UP000680866"/>
    </source>
</evidence>
<evidence type="ECO:0000256" key="4">
    <source>
        <dbReference type="SAM" id="MobiDB-lite"/>
    </source>
</evidence>